<dbReference type="SUPFAM" id="SSF69118">
    <property type="entry name" value="AhpD-like"/>
    <property type="match status" value="1"/>
</dbReference>
<keyword evidence="2" id="KW-0575">Peroxidase</keyword>
<dbReference type="NCBIfam" id="TIGR00778">
    <property type="entry name" value="ahpD_dom"/>
    <property type="match status" value="1"/>
</dbReference>
<evidence type="ECO:0000313" key="2">
    <source>
        <dbReference type="EMBL" id="ASI13802.1"/>
    </source>
</evidence>
<evidence type="ECO:0000313" key="3">
    <source>
        <dbReference type="Proteomes" id="UP000197679"/>
    </source>
</evidence>
<dbReference type="EMBL" id="CP019964">
    <property type="protein sequence ID" value="ASI13802.1"/>
    <property type="molecule type" value="Genomic_DNA"/>
</dbReference>
<dbReference type="RefSeq" id="WP_088820039.1">
    <property type="nucleotide sequence ID" value="NZ_CP019964.1"/>
</dbReference>
<dbReference type="Gene3D" id="1.20.1290.10">
    <property type="entry name" value="AhpD-like"/>
    <property type="match status" value="1"/>
</dbReference>
<keyword evidence="3" id="KW-1185">Reference proteome</keyword>
<evidence type="ECO:0000259" key="1">
    <source>
        <dbReference type="Pfam" id="PF02627"/>
    </source>
</evidence>
<sequence>MDANEKLKEVNRVVKELGADQPNVQAGFMKLLTSSESDGKLPTKVKELISLALAINVKCEWCIAYHMNNYLKAGATKDEIMETASVAILMGGAPSLMYLNPVLDAFEQLGGDQQQ</sequence>
<dbReference type="GO" id="GO:0051920">
    <property type="term" value="F:peroxiredoxin activity"/>
    <property type="evidence" value="ECO:0007669"/>
    <property type="project" value="InterPro"/>
</dbReference>
<dbReference type="GeneID" id="33314046"/>
<dbReference type="KEGG" id="marh:Mia14_0488"/>
<dbReference type="InterPro" id="IPR003779">
    <property type="entry name" value="CMD-like"/>
</dbReference>
<dbReference type="PANTHER" id="PTHR33930:SF2">
    <property type="entry name" value="BLR3452 PROTEIN"/>
    <property type="match status" value="1"/>
</dbReference>
<dbReference type="Proteomes" id="UP000197679">
    <property type="component" value="Chromosome"/>
</dbReference>
<dbReference type="InterPro" id="IPR004675">
    <property type="entry name" value="AhpD_core"/>
</dbReference>
<dbReference type="InterPro" id="IPR029032">
    <property type="entry name" value="AhpD-like"/>
</dbReference>
<feature type="domain" description="Carboxymuconolactone decarboxylase-like" evidence="1">
    <location>
        <begin position="22"/>
        <end position="103"/>
    </location>
</feature>
<proteinExistence type="predicted"/>
<name>A0A218NMW3_9ARCH</name>
<dbReference type="Pfam" id="PF02627">
    <property type="entry name" value="CMD"/>
    <property type="match status" value="1"/>
</dbReference>
<keyword evidence="2" id="KW-0560">Oxidoreductase</keyword>
<reference evidence="2 3" key="1">
    <citation type="journal article" date="2017" name="Nat. Commun.">
        <title>'ARMAN' archaea depend on association with euryarchaeal host in culture and in situ.</title>
        <authorList>
            <person name="Golyshina O."/>
            <person name="Toshchakov S."/>
            <person name="Makarova K."/>
            <person name="Gavrilov S."/>
            <person name="Korzhenkov A."/>
            <person name="La Cono V."/>
            <person name="Arcadi E."/>
            <person name="Nechitaylo T."/>
            <person name="Ferrer M."/>
            <person name="Kublanov I."/>
            <person name="Wolf Y."/>
            <person name="Yakimov M."/>
            <person name="Golyshin P."/>
            <person name="Slesarev A."/>
            <person name="Kozyavkin S."/>
        </authorList>
    </citation>
    <scope>NUCLEOTIDE SEQUENCE [LARGE SCALE GENOMIC DNA]</scope>
    <source>
        <strain evidence="2 3">Mia14</strain>
    </source>
</reference>
<organism evidence="2 3">
    <name type="scientific">Candidatus Mancarchaeum acidiphilum</name>
    <dbReference type="NCBI Taxonomy" id="1920749"/>
    <lineage>
        <taxon>Archaea</taxon>
        <taxon>Candidatus Micrarchaeota</taxon>
        <taxon>Candidatus Mancarchaeum</taxon>
    </lineage>
</organism>
<dbReference type="PANTHER" id="PTHR33930">
    <property type="entry name" value="ALKYL HYDROPEROXIDE REDUCTASE AHPD"/>
    <property type="match status" value="1"/>
</dbReference>
<gene>
    <name evidence="2" type="ORF">Mia14_0488</name>
</gene>
<dbReference type="OrthoDB" id="111898at2157"/>
<protein>
    <submittedName>
        <fullName evidence="2">Alkylhydroperoxidase/carboxymuconolactone decarboxylase family protein</fullName>
    </submittedName>
</protein>
<accession>A0A218NMW3</accession>
<dbReference type="AlphaFoldDB" id="A0A218NMW3"/>